<dbReference type="EMBL" id="AOJH01000037">
    <property type="protein sequence ID" value="EMA66149.1"/>
    <property type="molecule type" value="Genomic_DNA"/>
</dbReference>
<evidence type="ECO:0000313" key="1">
    <source>
        <dbReference type="EMBL" id="EMA66149.1"/>
    </source>
</evidence>
<evidence type="ECO:0000313" key="2">
    <source>
        <dbReference type="Proteomes" id="UP000011546"/>
    </source>
</evidence>
<accession>M0P9B5</accession>
<proteinExistence type="predicted"/>
<protein>
    <submittedName>
        <fullName evidence="1">Uncharacterized protein</fullName>
    </submittedName>
</protein>
<comment type="caution">
    <text evidence="1">The sequence shown here is derived from an EMBL/GenBank/DDBJ whole genome shotgun (WGS) entry which is preliminary data.</text>
</comment>
<keyword evidence="2" id="KW-1185">Reference proteome</keyword>
<dbReference type="Proteomes" id="UP000011546">
    <property type="component" value="Unassembled WGS sequence"/>
</dbReference>
<sequence>MNLVTHPAFLVFNLRSERIDAVTECLEIVFFQQLSCLGNGLFGIFVDFEISLKELFSQDPLEYRFLHRFGDIL</sequence>
<gene>
    <name evidence="1" type="ORF">C468_04956</name>
</gene>
<organism evidence="1 2">
    <name type="scientific">Halorubrum kocurii JCM 14978</name>
    <dbReference type="NCBI Taxonomy" id="1230456"/>
    <lineage>
        <taxon>Archaea</taxon>
        <taxon>Methanobacteriati</taxon>
        <taxon>Methanobacteriota</taxon>
        <taxon>Stenosarchaea group</taxon>
        <taxon>Halobacteria</taxon>
        <taxon>Halobacteriales</taxon>
        <taxon>Haloferacaceae</taxon>
        <taxon>Halorubrum</taxon>
    </lineage>
</organism>
<name>M0P9B5_9EURY</name>
<dbReference type="AlphaFoldDB" id="M0P9B5"/>
<reference evidence="1 2" key="1">
    <citation type="journal article" date="2014" name="PLoS Genet.">
        <title>Phylogenetically driven sequencing of extremely halophilic archaea reveals strategies for static and dynamic osmo-response.</title>
        <authorList>
            <person name="Becker E.A."/>
            <person name="Seitzer P.M."/>
            <person name="Tritt A."/>
            <person name="Larsen D."/>
            <person name="Krusor M."/>
            <person name="Yao A.I."/>
            <person name="Wu D."/>
            <person name="Madern D."/>
            <person name="Eisen J.A."/>
            <person name="Darling A.E."/>
            <person name="Facciotti M.T."/>
        </authorList>
    </citation>
    <scope>NUCLEOTIDE SEQUENCE [LARGE SCALE GENOMIC DNA]</scope>
    <source>
        <strain evidence="1 2">JCM 14978</strain>
    </source>
</reference>